<accession>A0AA39IVV4</accession>
<dbReference type="Proteomes" id="UP001175226">
    <property type="component" value="Unassembled WGS sequence"/>
</dbReference>
<gene>
    <name evidence="1" type="ORF">EV421DRAFT_1893352</name>
</gene>
<dbReference type="AlphaFoldDB" id="A0AA39IVV4"/>
<dbReference type="Pfam" id="PF18759">
    <property type="entry name" value="Plavaka"/>
    <property type="match status" value="1"/>
</dbReference>
<proteinExistence type="predicted"/>
<reference evidence="1" key="1">
    <citation type="submission" date="2023-06" db="EMBL/GenBank/DDBJ databases">
        <authorList>
            <consortium name="Lawrence Berkeley National Laboratory"/>
            <person name="Ahrendt S."/>
            <person name="Sahu N."/>
            <person name="Indic B."/>
            <person name="Wong-Bajracharya J."/>
            <person name="Merenyi Z."/>
            <person name="Ke H.-M."/>
            <person name="Monk M."/>
            <person name="Kocsube S."/>
            <person name="Drula E."/>
            <person name="Lipzen A."/>
            <person name="Balint B."/>
            <person name="Henrissat B."/>
            <person name="Andreopoulos B."/>
            <person name="Martin F.M."/>
            <person name="Harder C.B."/>
            <person name="Rigling D."/>
            <person name="Ford K.L."/>
            <person name="Foster G.D."/>
            <person name="Pangilinan J."/>
            <person name="Papanicolaou A."/>
            <person name="Barry K."/>
            <person name="LaButti K."/>
            <person name="Viragh M."/>
            <person name="Koriabine M."/>
            <person name="Yan M."/>
            <person name="Riley R."/>
            <person name="Champramary S."/>
            <person name="Plett K.L."/>
            <person name="Tsai I.J."/>
            <person name="Slot J."/>
            <person name="Sipos G."/>
            <person name="Plett J."/>
            <person name="Nagy L.G."/>
            <person name="Grigoriev I.V."/>
        </authorList>
    </citation>
    <scope>NUCLEOTIDE SEQUENCE</scope>
    <source>
        <strain evidence="1">FPL87.14</strain>
    </source>
</reference>
<protein>
    <submittedName>
        <fullName evidence="1">Uncharacterized protein</fullName>
    </submittedName>
</protein>
<organism evidence="1 2">
    <name type="scientific">Armillaria borealis</name>
    <dbReference type="NCBI Taxonomy" id="47425"/>
    <lineage>
        <taxon>Eukaryota</taxon>
        <taxon>Fungi</taxon>
        <taxon>Dikarya</taxon>
        <taxon>Basidiomycota</taxon>
        <taxon>Agaricomycotina</taxon>
        <taxon>Agaricomycetes</taxon>
        <taxon>Agaricomycetidae</taxon>
        <taxon>Agaricales</taxon>
        <taxon>Marasmiineae</taxon>
        <taxon>Physalacriaceae</taxon>
        <taxon>Armillaria</taxon>
    </lineage>
</organism>
<dbReference type="EMBL" id="JAUEPT010000114">
    <property type="protein sequence ID" value="KAK0431436.1"/>
    <property type="molecule type" value="Genomic_DNA"/>
</dbReference>
<keyword evidence="2" id="KW-1185">Reference proteome</keyword>
<evidence type="ECO:0000313" key="1">
    <source>
        <dbReference type="EMBL" id="KAK0431436.1"/>
    </source>
</evidence>
<dbReference type="InterPro" id="IPR041078">
    <property type="entry name" value="Plavaka"/>
</dbReference>
<sequence>MRWFYSSTTKTLGDLNRLVHEVILMPDFKKSDLDGFEAAREAGWLDEPEHSTTSPFQCDGWTEDFVTMHLPPPNTHSVPENSCPEVQIPNIWHRSLIDIIRTAFEHLLLVRILDFPIEQIYGEAYTSEAFLEMEESIKRFPGCNLEAVVAPIMVYSDSTHLANFGDAALWPAYVSLGLLSKYIWAKVTSFTSHHLAYFPSLPDWIKDEYMKAYGVPPSDSMLTFLKQFMEAYRNGIVVRCADGVEHRVYPRLFIYSVDYPEKALLSSIKHLGTCLCPHCLIIKNKQKVQMAQDWVYEQGYPTDGKAVNDLLGAESLTPNSNAFSKALLPEGINFYELFVPDQMHEVEIGGWKSYFNHLIRISHSCGSDVIQKLNKQ</sequence>
<comment type="caution">
    <text evidence="1">The sequence shown here is derived from an EMBL/GenBank/DDBJ whole genome shotgun (WGS) entry which is preliminary data.</text>
</comment>
<name>A0AA39IVV4_9AGAR</name>
<evidence type="ECO:0000313" key="2">
    <source>
        <dbReference type="Proteomes" id="UP001175226"/>
    </source>
</evidence>